<reference evidence="7" key="1">
    <citation type="submission" date="2020-05" db="EMBL/GenBank/DDBJ databases">
        <authorList>
            <person name="Chiriac C."/>
            <person name="Salcher M."/>
            <person name="Ghai R."/>
            <person name="Kavagutti S V."/>
        </authorList>
    </citation>
    <scope>NUCLEOTIDE SEQUENCE</scope>
</reference>
<gene>
    <name evidence="7" type="ORF">UFOPK4080_00574</name>
</gene>
<organism evidence="7">
    <name type="scientific">freshwater metagenome</name>
    <dbReference type="NCBI Taxonomy" id="449393"/>
    <lineage>
        <taxon>unclassified sequences</taxon>
        <taxon>metagenomes</taxon>
        <taxon>ecological metagenomes</taxon>
    </lineage>
</organism>
<dbReference type="GO" id="GO:0008961">
    <property type="term" value="F:phosphatidylglycerol-prolipoprotein diacylglyceryl transferase activity"/>
    <property type="evidence" value="ECO:0007669"/>
    <property type="project" value="InterPro"/>
</dbReference>
<protein>
    <submittedName>
        <fullName evidence="7">Unannotated protein</fullName>
    </submittedName>
</protein>
<evidence type="ECO:0000256" key="2">
    <source>
        <dbReference type="ARBA" id="ARBA00022679"/>
    </source>
</evidence>
<sequence length="268" mass="29322">MRFAIPTPTTSAFAIGPLTIHMYALCIIVGAGLAIWIGNKRFVANFPQGKNVVGDVAIYAIPAGVIGGRLYHVLTTPEKYFGSTSSLLEIFKIWKGGLGIWGAISLGALAAFISYRKISQSQDLPSFAHFADAVAPGLLIAQAVGRFGNWFNAELFGRPLDAPWALEIPRYARPEEFLSFSTFHPTFLYESLWCFATAALLISLNGRYKAGAIFALYILLYSAGRFFIEGIRIDPAHTLAGLRINQYLAVVLFLGAGAYFLKNSRSKR</sequence>
<dbReference type="NCBIfam" id="TIGR00544">
    <property type="entry name" value="lgt"/>
    <property type="match status" value="1"/>
</dbReference>
<feature type="transmembrane region" description="Helical" evidence="6">
    <location>
        <begin position="20"/>
        <end position="39"/>
    </location>
</feature>
<name>A0A6J5Z1J8_9ZZZZ</name>
<evidence type="ECO:0000256" key="5">
    <source>
        <dbReference type="ARBA" id="ARBA00023136"/>
    </source>
</evidence>
<evidence type="ECO:0000256" key="4">
    <source>
        <dbReference type="ARBA" id="ARBA00022989"/>
    </source>
</evidence>
<keyword evidence="1" id="KW-1003">Cell membrane</keyword>
<dbReference type="EMBL" id="CAESAG010000072">
    <property type="protein sequence ID" value="CAB4336334.1"/>
    <property type="molecule type" value="Genomic_DNA"/>
</dbReference>
<evidence type="ECO:0000256" key="6">
    <source>
        <dbReference type="SAM" id="Phobius"/>
    </source>
</evidence>
<feature type="transmembrane region" description="Helical" evidence="6">
    <location>
        <begin position="93"/>
        <end position="115"/>
    </location>
</feature>
<keyword evidence="4 6" id="KW-1133">Transmembrane helix</keyword>
<evidence type="ECO:0000256" key="1">
    <source>
        <dbReference type="ARBA" id="ARBA00022475"/>
    </source>
</evidence>
<feature type="transmembrane region" description="Helical" evidence="6">
    <location>
        <begin position="211"/>
        <end position="228"/>
    </location>
</feature>
<dbReference type="GO" id="GO:0042158">
    <property type="term" value="P:lipoprotein biosynthetic process"/>
    <property type="evidence" value="ECO:0007669"/>
    <property type="project" value="InterPro"/>
</dbReference>
<dbReference type="PANTHER" id="PTHR30589">
    <property type="entry name" value="PROLIPOPROTEIN DIACYLGLYCERYL TRANSFERASE"/>
    <property type="match status" value="1"/>
</dbReference>
<feature type="transmembrane region" description="Helical" evidence="6">
    <location>
        <begin position="240"/>
        <end position="261"/>
    </location>
</feature>
<dbReference type="PROSITE" id="PS01311">
    <property type="entry name" value="LGT"/>
    <property type="match status" value="1"/>
</dbReference>
<proteinExistence type="inferred from homology"/>
<dbReference type="Pfam" id="PF01790">
    <property type="entry name" value="LGT"/>
    <property type="match status" value="1"/>
</dbReference>
<dbReference type="PANTHER" id="PTHR30589:SF0">
    <property type="entry name" value="PHOSPHATIDYLGLYCEROL--PROLIPOPROTEIN DIACYLGLYCERYL TRANSFERASE"/>
    <property type="match status" value="1"/>
</dbReference>
<feature type="transmembrane region" description="Helical" evidence="6">
    <location>
        <begin position="51"/>
        <end position="73"/>
    </location>
</feature>
<evidence type="ECO:0000313" key="7">
    <source>
        <dbReference type="EMBL" id="CAB4336334.1"/>
    </source>
</evidence>
<accession>A0A6J5Z1J8</accession>
<keyword evidence="3 6" id="KW-0812">Transmembrane</keyword>
<dbReference type="InterPro" id="IPR001640">
    <property type="entry name" value="Lgt"/>
</dbReference>
<keyword evidence="2" id="KW-0808">Transferase</keyword>
<dbReference type="GO" id="GO:0005886">
    <property type="term" value="C:plasma membrane"/>
    <property type="evidence" value="ECO:0007669"/>
    <property type="project" value="InterPro"/>
</dbReference>
<keyword evidence="5 6" id="KW-0472">Membrane</keyword>
<dbReference type="HAMAP" id="MF_01147">
    <property type="entry name" value="Lgt"/>
    <property type="match status" value="1"/>
</dbReference>
<evidence type="ECO:0000256" key="3">
    <source>
        <dbReference type="ARBA" id="ARBA00022692"/>
    </source>
</evidence>
<dbReference type="AlphaFoldDB" id="A0A6J5Z1J8"/>